<name>A0A0S6U7Y8_NEOTH</name>
<evidence type="ECO:0000313" key="1">
    <source>
        <dbReference type="EMBL" id="GAF25239.1"/>
    </source>
</evidence>
<gene>
    <name evidence="1" type="ORF">MTY_0569</name>
</gene>
<dbReference type="EMBL" id="DF238840">
    <property type="protein sequence ID" value="GAF25239.1"/>
    <property type="molecule type" value="Genomic_DNA"/>
</dbReference>
<dbReference type="AlphaFoldDB" id="A0A0S6U7Y8"/>
<protein>
    <submittedName>
        <fullName evidence="1">Mg-dependent DNase</fullName>
    </submittedName>
</protein>
<proteinExistence type="predicted"/>
<dbReference type="Proteomes" id="UP000063718">
    <property type="component" value="Unassembled WGS sequence"/>
</dbReference>
<organism evidence="1">
    <name type="scientific">Moorella thermoacetica Y72</name>
    <dbReference type="NCBI Taxonomy" id="1325331"/>
    <lineage>
        <taxon>Bacteria</taxon>
        <taxon>Bacillati</taxon>
        <taxon>Bacillota</taxon>
        <taxon>Clostridia</taxon>
        <taxon>Neomoorellales</taxon>
        <taxon>Neomoorellaceae</taxon>
        <taxon>Neomoorella</taxon>
    </lineage>
</organism>
<reference evidence="1" key="1">
    <citation type="journal article" date="2014" name="Gene">
        <title>Genome-guided analysis of transformation efficiency and carbon dioxide assimilation by Moorella thermoacetica Y72.</title>
        <authorList>
            <person name="Tsukahara K."/>
            <person name="Kita A."/>
            <person name="Nakashimada Y."/>
            <person name="Hoshino T."/>
            <person name="Murakami K."/>
        </authorList>
    </citation>
    <scope>NUCLEOTIDE SEQUENCE [LARGE SCALE GENOMIC DNA]</scope>
    <source>
        <strain evidence="1">Y72</strain>
    </source>
</reference>
<sequence>MPFLRQDTFGGGYPLLPLVQGDGLPDGPTQGFEQGFRQVVGVMAGQLPDVEGQPAVIHHGPQELLHQLRLQAANPARGEFQAPGQVGTAAEIQGYQHQGLVHGYQGTAVTANPLLIPQGLFYGLSEADAYILDGVVVIYLQIALGPDLQVQEAVAGHLGQEVIKEGDAAAPLPGTAPVQGNLQADVCFRGLALNQGLATHDGSFLP</sequence>
<accession>A0A0S6U7Y8</accession>